<gene>
    <name evidence="1" type="ORF">Bxe_B0907</name>
</gene>
<dbReference type="STRING" id="266265.Bxe_B0907"/>
<evidence type="ECO:0000313" key="1">
    <source>
        <dbReference type="EMBL" id="ABE35047.1"/>
    </source>
</evidence>
<dbReference type="EMBL" id="CP000271">
    <property type="protein sequence ID" value="ABE35047.1"/>
    <property type="molecule type" value="Genomic_DNA"/>
</dbReference>
<dbReference type="KEGG" id="bxe:Bxe_B0907"/>
<dbReference type="AlphaFoldDB" id="Q13LJ2"/>
<dbReference type="Proteomes" id="UP000001817">
    <property type="component" value="Chromosome 2"/>
</dbReference>
<protein>
    <submittedName>
        <fullName evidence="1">Uncharacterized protein</fullName>
    </submittedName>
</protein>
<organism evidence="1 2">
    <name type="scientific">Paraburkholderia xenovorans (strain LB400)</name>
    <dbReference type="NCBI Taxonomy" id="266265"/>
    <lineage>
        <taxon>Bacteria</taxon>
        <taxon>Pseudomonadati</taxon>
        <taxon>Pseudomonadota</taxon>
        <taxon>Betaproteobacteria</taxon>
        <taxon>Burkholderiales</taxon>
        <taxon>Burkholderiaceae</taxon>
        <taxon>Paraburkholderia</taxon>
    </lineage>
</organism>
<reference evidence="1 2" key="1">
    <citation type="journal article" date="2006" name="Proc. Natl. Acad. Sci. U.S.A.">
        <title>Burkholderia xenovorans LB400 harbors a multi-replicon, 9.73-Mbp genome shaped for versatility.</title>
        <authorList>
            <person name="Chain P.S."/>
            <person name="Denef V.J."/>
            <person name="Konstantinidis K.T."/>
            <person name="Vergez L.M."/>
            <person name="Agullo L."/>
            <person name="Reyes V.L."/>
            <person name="Hauser L."/>
            <person name="Cordova M."/>
            <person name="Gomez L."/>
            <person name="Gonzalez M."/>
            <person name="Land M."/>
            <person name="Lao V."/>
            <person name="Larimer F."/>
            <person name="LiPuma J.J."/>
            <person name="Mahenthiralingam E."/>
            <person name="Malfatti S.A."/>
            <person name="Marx C.J."/>
            <person name="Parnell J.J."/>
            <person name="Ramette A."/>
            <person name="Richardson P."/>
            <person name="Seeger M."/>
            <person name="Smith D."/>
            <person name="Spilker T."/>
            <person name="Sul W.J."/>
            <person name="Tsoi T.V."/>
            <person name="Ulrich L.E."/>
            <person name="Zhulin I.B."/>
            <person name="Tiedje J.M."/>
        </authorList>
    </citation>
    <scope>NUCLEOTIDE SEQUENCE [LARGE SCALE GENOMIC DNA]</scope>
    <source>
        <strain evidence="1 2">LB400</strain>
    </source>
</reference>
<accession>Q13LJ2</accession>
<keyword evidence="2" id="KW-1185">Reference proteome</keyword>
<name>Q13LJ2_PARXL</name>
<evidence type="ECO:0000313" key="2">
    <source>
        <dbReference type="Proteomes" id="UP000001817"/>
    </source>
</evidence>
<proteinExistence type="predicted"/>
<sequence length="112" mass="12643">MSSLYGDELVETHRESLDSKLDLRYGRERPRPRFSRHRAECHSFHFPEGEARAAVRAARRRHCNERAGGRASKTSVCTAASLRCRWGASYARSSFFQPTKGIGPTRAAYVTA</sequence>